<evidence type="ECO:0000313" key="11">
    <source>
        <dbReference type="EMBL" id="CAB3377398.1"/>
    </source>
</evidence>
<dbReference type="GO" id="GO:0009922">
    <property type="term" value="F:fatty acid elongase activity"/>
    <property type="evidence" value="ECO:0007669"/>
    <property type="project" value="UniProtKB-EC"/>
</dbReference>
<name>A0A8S1D9W2_9INSE</name>
<evidence type="ECO:0000256" key="7">
    <source>
        <dbReference type="ARBA" id="ARBA00023098"/>
    </source>
</evidence>
<dbReference type="GO" id="GO:0034626">
    <property type="term" value="P:fatty acid elongation, polyunsaturated fatty acid"/>
    <property type="evidence" value="ECO:0007669"/>
    <property type="project" value="TreeGrafter"/>
</dbReference>
<dbReference type="GO" id="GO:0042761">
    <property type="term" value="P:very long-chain fatty acid biosynthetic process"/>
    <property type="evidence" value="ECO:0007669"/>
    <property type="project" value="TreeGrafter"/>
</dbReference>
<feature type="transmembrane region" description="Helical" evidence="10">
    <location>
        <begin position="165"/>
        <end position="183"/>
    </location>
</feature>
<accession>A0A8S1D9W2</accession>
<dbReference type="OrthoDB" id="434092at2759"/>
<evidence type="ECO:0000256" key="4">
    <source>
        <dbReference type="ARBA" id="ARBA00022692"/>
    </source>
</evidence>
<evidence type="ECO:0000256" key="6">
    <source>
        <dbReference type="ARBA" id="ARBA00022989"/>
    </source>
</evidence>
<dbReference type="GO" id="GO:0034625">
    <property type="term" value="P:fatty acid elongation, monounsaturated fatty acid"/>
    <property type="evidence" value="ECO:0007669"/>
    <property type="project" value="TreeGrafter"/>
</dbReference>
<comment type="catalytic activity">
    <reaction evidence="10">
        <text>a very-long-chain acyl-CoA + malonyl-CoA + H(+) = a very-long-chain 3-oxoacyl-CoA + CO2 + CoA</text>
        <dbReference type="Rhea" id="RHEA:32727"/>
        <dbReference type="ChEBI" id="CHEBI:15378"/>
        <dbReference type="ChEBI" id="CHEBI:16526"/>
        <dbReference type="ChEBI" id="CHEBI:57287"/>
        <dbReference type="ChEBI" id="CHEBI:57384"/>
        <dbReference type="ChEBI" id="CHEBI:90725"/>
        <dbReference type="ChEBI" id="CHEBI:90736"/>
        <dbReference type="EC" id="2.3.1.199"/>
    </reaction>
</comment>
<evidence type="ECO:0000256" key="5">
    <source>
        <dbReference type="ARBA" id="ARBA00022832"/>
    </source>
</evidence>
<evidence type="ECO:0000313" key="12">
    <source>
        <dbReference type="Proteomes" id="UP000494165"/>
    </source>
</evidence>
<evidence type="ECO:0000256" key="9">
    <source>
        <dbReference type="ARBA" id="ARBA00023160"/>
    </source>
</evidence>
<evidence type="ECO:0000256" key="10">
    <source>
        <dbReference type="RuleBase" id="RU361115"/>
    </source>
</evidence>
<dbReference type="Pfam" id="PF01151">
    <property type="entry name" value="ELO"/>
    <property type="match status" value="1"/>
</dbReference>
<protein>
    <recommendedName>
        <fullName evidence="10">Elongation of very long chain fatty acids protein</fullName>
        <ecNumber evidence="10">2.3.1.199</ecNumber>
    </recommendedName>
    <alternativeName>
        <fullName evidence="10">Very-long-chain 3-oxoacyl-CoA synthase</fullName>
    </alternativeName>
</protein>
<comment type="caution">
    <text evidence="11">The sequence shown here is derived from an EMBL/GenBank/DDBJ whole genome shotgun (WGS) entry which is preliminary data.</text>
</comment>
<evidence type="ECO:0000256" key="3">
    <source>
        <dbReference type="ARBA" id="ARBA00022679"/>
    </source>
</evidence>
<keyword evidence="12" id="KW-1185">Reference proteome</keyword>
<feature type="transmembrane region" description="Helical" evidence="10">
    <location>
        <begin position="228"/>
        <end position="248"/>
    </location>
</feature>
<dbReference type="InterPro" id="IPR030457">
    <property type="entry name" value="ELO_CS"/>
</dbReference>
<evidence type="ECO:0000256" key="2">
    <source>
        <dbReference type="ARBA" id="ARBA00022516"/>
    </source>
</evidence>
<keyword evidence="7 10" id="KW-0443">Lipid metabolism</keyword>
<keyword evidence="3 10" id="KW-0808">Transferase</keyword>
<feature type="transmembrane region" description="Helical" evidence="10">
    <location>
        <begin position="113"/>
        <end position="133"/>
    </location>
</feature>
<proteinExistence type="inferred from homology"/>
<keyword evidence="9 10" id="KW-0275">Fatty acid biosynthesis</keyword>
<evidence type="ECO:0000256" key="1">
    <source>
        <dbReference type="ARBA" id="ARBA00004141"/>
    </source>
</evidence>
<evidence type="ECO:0000256" key="8">
    <source>
        <dbReference type="ARBA" id="ARBA00023136"/>
    </source>
</evidence>
<dbReference type="PROSITE" id="PS01188">
    <property type="entry name" value="ELO"/>
    <property type="match status" value="1"/>
</dbReference>
<dbReference type="AlphaFoldDB" id="A0A8S1D9W2"/>
<comment type="similarity">
    <text evidence="10">Belongs to the ELO family.</text>
</comment>
<keyword evidence="5 10" id="KW-0276">Fatty acid metabolism</keyword>
<reference evidence="11 12" key="1">
    <citation type="submission" date="2020-04" db="EMBL/GenBank/DDBJ databases">
        <authorList>
            <person name="Alioto T."/>
            <person name="Alioto T."/>
            <person name="Gomez Garrido J."/>
        </authorList>
    </citation>
    <scope>NUCLEOTIDE SEQUENCE [LARGE SCALE GENOMIC DNA]</scope>
</reference>
<keyword evidence="6 10" id="KW-1133">Transmembrane helix</keyword>
<keyword evidence="4 10" id="KW-0812">Transmembrane</keyword>
<dbReference type="InterPro" id="IPR002076">
    <property type="entry name" value="ELO_fam"/>
</dbReference>
<sequence>MFLRITDYIFDAYLGGIKPDVRTKDWFLVDNIGVMISASALYLIVCQFGPKVMYFFHPFELRRPIMIYNAIMVFINGIIFYLAASGGWFTHYKFLCQACGSVNEPISYKMARATHLMMLSKYVELIDTVFFILRKKKRQITFLHVYHHSTVMYMFWGAAHGHLTLMVLVNSFVHVVMYSYYLLSQFGPSVQKYLWWKRYLTRLQLTQFVGVILHSLVVLHPSCNYPPAIALLPSANIFIYFLLFINFYMKNYTNKRQNAEMLMQSGKSLGTMCFTDPKLD</sequence>
<organism evidence="11 12">
    <name type="scientific">Cloeon dipterum</name>
    <dbReference type="NCBI Taxonomy" id="197152"/>
    <lineage>
        <taxon>Eukaryota</taxon>
        <taxon>Metazoa</taxon>
        <taxon>Ecdysozoa</taxon>
        <taxon>Arthropoda</taxon>
        <taxon>Hexapoda</taxon>
        <taxon>Insecta</taxon>
        <taxon>Pterygota</taxon>
        <taxon>Palaeoptera</taxon>
        <taxon>Ephemeroptera</taxon>
        <taxon>Pisciforma</taxon>
        <taxon>Baetidae</taxon>
        <taxon>Cloeon</taxon>
    </lineage>
</organism>
<keyword evidence="8 10" id="KW-0472">Membrane</keyword>
<dbReference type="GO" id="GO:0005789">
    <property type="term" value="C:endoplasmic reticulum membrane"/>
    <property type="evidence" value="ECO:0007669"/>
    <property type="project" value="TreeGrafter"/>
</dbReference>
<comment type="subcellular location">
    <subcellularLocation>
        <location evidence="1">Membrane</location>
        <topology evidence="1">Multi-pass membrane protein</topology>
    </subcellularLocation>
</comment>
<dbReference type="GO" id="GO:0030148">
    <property type="term" value="P:sphingolipid biosynthetic process"/>
    <property type="evidence" value="ECO:0007669"/>
    <property type="project" value="TreeGrafter"/>
</dbReference>
<dbReference type="PANTHER" id="PTHR11157">
    <property type="entry name" value="FATTY ACID ACYL TRANSFERASE-RELATED"/>
    <property type="match status" value="1"/>
</dbReference>
<dbReference type="EMBL" id="CADEPI010000144">
    <property type="protein sequence ID" value="CAB3377398.1"/>
    <property type="molecule type" value="Genomic_DNA"/>
</dbReference>
<dbReference type="Proteomes" id="UP000494165">
    <property type="component" value="Unassembled WGS sequence"/>
</dbReference>
<feature type="transmembrane region" description="Helical" evidence="10">
    <location>
        <begin position="65"/>
        <end position="84"/>
    </location>
</feature>
<gene>
    <name evidence="11" type="ORF">CLODIP_2_CD13964</name>
</gene>
<keyword evidence="2 10" id="KW-0444">Lipid biosynthesis</keyword>
<feature type="transmembrane region" description="Helical" evidence="10">
    <location>
        <begin position="26"/>
        <end position="45"/>
    </location>
</feature>
<dbReference type="GO" id="GO:0019367">
    <property type="term" value="P:fatty acid elongation, saturated fatty acid"/>
    <property type="evidence" value="ECO:0007669"/>
    <property type="project" value="TreeGrafter"/>
</dbReference>
<dbReference type="PANTHER" id="PTHR11157:SF69">
    <property type="entry name" value="ELONGATION OF VERY LONG CHAIN FATTY ACIDS PROTEIN 7"/>
    <property type="match status" value="1"/>
</dbReference>
<dbReference type="EC" id="2.3.1.199" evidence="10"/>